<evidence type="ECO:0000313" key="3">
    <source>
        <dbReference type="Proteomes" id="UP001596233"/>
    </source>
</evidence>
<evidence type="ECO:0000313" key="2">
    <source>
        <dbReference type="EMBL" id="MFC6334179.1"/>
    </source>
</evidence>
<accession>A0ABW1V9K3</accession>
<organism evidence="2 3">
    <name type="scientific">Paenibacillus septentrionalis</name>
    <dbReference type="NCBI Taxonomy" id="429342"/>
    <lineage>
        <taxon>Bacteria</taxon>
        <taxon>Bacillati</taxon>
        <taxon>Bacillota</taxon>
        <taxon>Bacilli</taxon>
        <taxon>Bacillales</taxon>
        <taxon>Paenibacillaceae</taxon>
        <taxon>Paenibacillus</taxon>
    </lineage>
</organism>
<feature type="domain" description="DUF4832" evidence="1">
    <location>
        <begin position="198"/>
        <end position="305"/>
    </location>
</feature>
<reference evidence="3" key="1">
    <citation type="journal article" date="2019" name="Int. J. Syst. Evol. Microbiol.">
        <title>The Global Catalogue of Microorganisms (GCM) 10K type strain sequencing project: providing services to taxonomists for standard genome sequencing and annotation.</title>
        <authorList>
            <consortium name="The Broad Institute Genomics Platform"/>
            <consortium name="The Broad Institute Genome Sequencing Center for Infectious Disease"/>
            <person name="Wu L."/>
            <person name="Ma J."/>
        </authorList>
    </citation>
    <scope>NUCLEOTIDE SEQUENCE [LARGE SCALE GENOMIC DNA]</scope>
    <source>
        <strain evidence="3">PCU 280</strain>
    </source>
</reference>
<dbReference type="EMBL" id="JBHSTE010000005">
    <property type="protein sequence ID" value="MFC6334179.1"/>
    <property type="molecule type" value="Genomic_DNA"/>
</dbReference>
<protein>
    <submittedName>
        <fullName evidence="2">DUF4832 domain-containing protein</fullName>
    </submittedName>
</protein>
<dbReference type="Pfam" id="PF16116">
    <property type="entry name" value="DUF4832"/>
    <property type="match status" value="1"/>
</dbReference>
<dbReference type="InterPro" id="IPR032267">
    <property type="entry name" value="DUF4832"/>
</dbReference>
<dbReference type="RefSeq" id="WP_379236424.1">
    <property type="nucleotide sequence ID" value="NZ_JBHSTE010000005.1"/>
</dbReference>
<keyword evidence="3" id="KW-1185">Reference proteome</keyword>
<dbReference type="Proteomes" id="UP001596233">
    <property type="component" value="Unassembled WGS sequence"/>
</dbReference>
<proteinExistence type="predicted"/>
<name>A0ABW1V9K3_9BACL</name>
<comment type="caution">
    <text evidence="2">The sequence shown here is derived from an EMBL/GenBank/DDBJ whole genome shotgun (WGS) entry which is preliminary data.</text>
</comment>
<sequence length="362" mass="41850">MHNCFALDQYEAYQTIMARPQLVEGDWRHDSFQSIKLKWRELEPERSHYQLDRIEANIAKAQQPYIVLLIEPDLPNWIASERKSEQYAALIRKIGSVFGSDTRMFAVVATMLEDTIEEWEAYIDSFQAPYLLADVRNAAFIRYLRAQQHAFGLWLTAEESNWLEYSEQIAKLRLGSIWKQQPVLLAVPDLKVGEGLRNEARRWHVALSDIEGPFGARLALRRVAFPVVAYTGKHFPLRLWFVNDGTCKFYRPFKLWLRLKNEQQQIELELGADTSTWLTGDLVHNEIVLLPDMPAGAYQLAIGVKYENGETLKLAIQGQGEDGFYEAGLTTMMCTDGDPYQEIWKSYYPEGYYPLEDPQVPE</sequence>
<evidence type="ECO:0000259" key="1">
    <source>
        <dbReference type="Pfam" id="PF16116"/>
    </source>
</evidence>
<gene>
    <name evidence="2" type="ORF">ACFP56_16240</name>
</gene>